<keyword evidence="4" id="KW-1185">Reference proteome</keyword>
<keyword evidence="1" id="KW-1133">Transmembrane helix</keyword>
<dbReference type="Pfam" id="PF06724">
    <property type="entry name" value="DUF1206"/>
    <property type="match status" value="3"/>
</dbReference>
<dbReference type="EMBL" id="PDUD01000030">
    <property type="protein sequence ID" value="PHN03652.1"/>
    <property type="molecule type" value="Genomic_DNA"/>
</dbReference>
<keyword evidence="1" id="KW-0472">Membrane</keyword>
<dbReference type="Proteomes" id="UP000223913">
    <property type="component" value="Unassembled WGS sequence"/>
</dbReference>
<gene>
    <name evidence="3" type="ORF">CRP01_25720</name>
</gene>
<feature type="transmembrane region" description="Helical" evidence="1">
    <location>
        <begin position="21"/>
        <end position="40"/>
    </location>
</feature>
<sequence>MSTVATLSNDWKRNFYIFGHIAKGVVYSALGGVALAAVIGEASGPGGMKDVIRWIQNQPFGQILLVLIAIGLFSYCAWRWIKSLEDTGNEGNDAEGLVKRTGYAASGTAYGLLGVYAITLLTGSSSGGSSKQDMLGQILQESWGQIVVGIIALILVGVGIYQLNKGLKEKYMEDINHTGVSSQERQLYRNFGKAGFISRSVVYGIMAYFLGRVALTSDPSQYRGVEGVLEYLGGQTMGTILVALVALGLLLYGLFMFVKAKYPQVS</sequence>
<proteinExistence type="predicted"/>
<dbReference type="OrthoDB" id="5702018at2"/>
<evidence type="ECO:0000313" key="3">
    <source>
        <dbReference type="EMBL" id="PHN03652.1"/>
    </source>
</evidence>
<feature type="transmembrane region" description="Helical" evidence="1">
    <location>
        <begin position="196"/>
        <end position="215"/>
    </location>
</feature>
<feature type="transmembrane region" description="Helical" evidence="1">
    <location>
        <begin position="235"/>
        <end position="258"/>
    </location>
</feature>
<evidence type="ECO:0000256" key="1">
    <source>
        <dbReference type="SAM" id="Phobius"/>
    </source>
</evidence>
<feature type="domain" description="DUF1206" evidence="2">
    <location>
        <begin position="18"/>
        <end position="83"/>
    </location>
</feature>
<dbReference type="InterPro" id="IPR009597">
    <property type="entry name" value="DUF1206"/>
</dbReference>
<feature type="domain" description="DUF1206" evidence="2">
    <location>
        <begin position="194"/>
        <end position="262"/>
    </location>
</feature>
<feature type="transmembrane region" description="Helical" evidence="1">
    <location>
        <begin position="60"/>
        <end position="81"/>
    </location>
</feature>
<evidence type="ECO:0000259" key="2">
    <source>
        <dbReference type="Pfam" id="PF06724"/>
    </source>
</evidence>
<feature type="transmembrane region" description="Helical" evidence="1">
    <location>
        <begin position="143"/>
        <end position="163"/>
    </location>
</feature>
<name>A0A2D0N539_FLAN2</name>
<accession>A0A2D0N539</accession>
<dbReference type="AlphaFoldDB" id="A0A2D0N539"/>
<protein>
    <recommendedName>
        <fullName evidence="2">DUF1206 domain-containing protein</fullName>
    </recommendedName>
</protein>
<comment type="caution">
    <text evidence="3">The sequence shown here is derived from an EMBL/GenBank/DDBJ whole genome shotgun (WGS) entry which is preliminary data.</text>
</comment>
<evidence type="ECO:0000313" key="4">
    <source>
        <dbReference type="Proteomes" id="UP000223913"/>
    </source>
</evidence>
<dbReference type="RefSeq" id="WP_099152979.1">
    <property type="nucleotide sequence ID" value="NZ_PDUD01000030.1"/>
</dbReference>
<organism evidence="3 4">
    <name type="scientific">Flavilitoribacter nigricans (strain ATCC 23147 / DSM 23189 / NBRC 102662 / NCIMB 1420 / SS-2)</name>
    <name type="common">Lewinella nigricans</name>
    <dbReference type="NCBI Taxonomy" id="1122177"/>
    <lineage>
        <taxon>Bacteria</taxon>
        <taxon>Pseudomonadati</taxon>
        <taxon>Bacteroidota</taxon>
        <taxon>Saprospiria</taxon>
        <taxon>Saprospirales</taxon>
        <taxon>Lewinellaceae</taxon>
        <taxon>Flavilitoribacter</taxon>
    </lineage>
</organism>
<reference evidence="3 4" key="1">
    <citation type="submission" date="2017-10" db="EMBL/GenBank/DDBJ databases">
        <title>The draft genome sequence of Lewinella nigricans NBRC 102662.</title>
        <authorList>
            <person name="Wang K."/>
        </authorList>
    </citation>
    <scope>NUCLEOTIDE SEQUENCE [LARGE SCALE GENOMIC DNA]</scope>
    <source>
        <strain evidence="3 4">NBRC 102662</strain>
    </source>
</reference>
<keyword evidence="1" id="KW-0812">Transmembrane</keyword>
<feature type="domain" description="DUF1206" evidence="2">
    <location>
        <begin position="102"/>
        <end position="168"/>
    </location>
</feature>
<feature type="transmembrane region" description="Helical" evidence="1">
    <location>
        <begin position="102"/>
        <end position="123"/>
    </location>
</feature>